<evidence type="ECO:0000256" key="3">
    <source>
        <dbReference type="ARBA" id="ARBA00022679"/>
    </source>
</evidence>
<reference evidence="6 7" key="1">
    <citation type="journal article" date="2012" name="J. Bacteriol.">
        <title>Complete Genome Sequence of the Beer Spoilage Organism Pediococcus claussenii ATCC BAA-344T.</title>
        <authorList>
            <person name="Pittet V."/>
            <person name="Abegunde T."/>
            <person name="Marfleet T."/>
            <person name="Haakensen M."/>
            <person name="Morrow K."/>
            <person name="Jayaprakash T."/>
            <person name="Schroeder K."/>
            <person name="Trost B."/>
            <person name="Byrns S."/>
            <person name="Bergsveinson J."/>
            <person name="Kusalik A."/>
            <person name="Ziola B."/>
        </authorList>
    </citation>
    <scope>NUCLEOTIDE SEQUENCE [LARGE SCALE GENOMIC DNA]</scope>
    <source>
        <strain evidence="6 7">ATCC BAA-344</strain>
    </source>
</reference>
<dbReference type="PANTHER" id="PTHR43630">
    <property type="entry name" value="POLY-BETA-1,6-N-ACETYL-D-GLUCOSAMINE SYNTHASE"/>
    <property type="match status" value="1"/>
</dbReference>
<dbReference type="InterPro" id="IPR029044">
    <property type="entry name" value="Nucleotide-diphossugar_trans"/>
</dbReference>
<sequence>MELFITAVIPAHNESVGISKAIKSLKKQVNQVLVACDNCTDDTFEQAIKAGATAFKTEDNQNRKAGALNQALEHYINWDKVNECDFYLFICDADTIIVDDWVDRAKKEIYLGSRDGYDAVGSVFYGNANRKSMVEFCQQVEWYRYTNQIERTKKVFVLTGTASLISAKMLLKVKKSRGHFYDENSITEDFTLTVELKEEGARLISPVSCKCTTEIMPSWKMLFLQRRRWYLGALHEVLNHRWSKSLLPYVFQQMMLILSVFSFFGSIIFSAFLMIENKFIFNWFWILIGILFVFERVITVANQDKETKLFAALLFPELIYSAFLQLAFIGALIQYLTGSKGTWDHV</sequence>
<dbReference type="RefSeq" id="WP_014214677.1">
    <property type="nucleotide sequence ID" value="NC_016605.1"/>
</dbReference>
<dbReference type="KEGG" id="pce:PECL_155"/>
<name>G8PEU9_PEDCP</name>
<evidence type="ECO:0000256" key="1">
    <source>
        <dbReference type="ARBA" id="ARBA00006739"/>
    </source>
</evidence>
<evidence type="ECO:0000313" key="6">
    <source>
        <dbReference type="EMBL" id="AEV94479.1"/>
    </source>
</evidence>
<keyword evidence="2" id="KW-0328">Glycosyltransferase</keyword>
<comment type="similarity">
    <text evidence="1">Belongs to the glycosyltransferase 2 family.</text>
</comment>
<evidence type="ECO:0000259" key="5">
    <source>
        <dbReference type="Pfam" id="PF00535"/>
    </source>
</evidence>
<dbReference type="HOGENOM" id="CLU_040921_0_0_9"/>
<proteinExistence type="inferred from homology"/>
<evidence type="ECO:0000256" key="4">
    <source>
        <dbReference type="SAM" id="Phobius"/>
    </source>
</evidence>
<keyword evidence="7" id="KW-1185">Reference proteome</keyword>
<keyword evidence="4" id="KW-0472">Membrane</keyword>
<feature type="transmembrane region" description="Helical" evidence="4">
    <location>
        <begin position="310"/>
        <end position="336"/>
    </location>
</feature>
<evidence type="ECO:0000313" key="7">
    <source>
        <dbReference type="Proteomes" id="UP000005444"/>
    </source>
</evidence>
<evidence type="ECO:0000256" key="2">
    <source>
        <dbReference type="ARBA" id="ARBA00022676"/>
    </source>
</evidence>
<dbReference type="Proteomes" id="UP000005444">
    <property type="component" value="Chromosome"/>
</dbReference>
<accession>G8PEU9</accession>
<dbReference type="PANTHER" id="PTHR43630:SF1">
    <property type="entry name" value="POLY-BETA-1,6-N-ACETYL-D-GLUCOSAMINE SYNTHASE"/>
    <property type="match status" value="1"/>
</dbReference>
<dbReference type="EMBL" id="CP003137">
    <property type="protein sequence ID" value="AEV94479.1"/>
    <property type="molecule type" value="Genomic_DNA"/>
</dbReference>
<protein>
    <submittedName>
        <fullName evidence="6">Glycosyl transferase 2 family protein</fullName>
    </submittedName>
</protein>
<dbReference type="Gene3D" id="3.90.550.10">
    <property type="entry name" value="Spore Coat Polysaccharide Biosynthesis Protein SpsA, Chain A"/>
    <property type="match status" value="1"/>
</dbReference>
<dbReference type="PATRIC" id="fig|701521.8.peg.146"/>
<keyword evidence="4" id="KW-1133">Transmembrane helix</keyword>
<dbReference type="InterPro" id="IPR001173">
    <property type="entry name" value="Glyco_trans_2-like"/>
</dbReference>
<dbReference type="AlphaFoldDB" id="G8PEU9"/>
<feature type="transmembrane region" description="Helical" evidence="4">
    <location>
        <begin position="254"/>
        <end position="274"/>
    </location>
</feature>
<feature type="domain" description="Glycosyltransferase 2-like" evidence="5">
    <location>
        <begin position="7"/>
        <end position="170"/>
    </location>
</feature>
<dbReference type="CDD" id="cd06423">
    <property type="entry name" value="CESA_like"/>
    <property type="match status" value="1"/>
</dbReference>
<dbReference type="STRING" id="701521.PECL_155"/>
<dbReference type="eggNOG" id="COG1215">
    <property type="taxonomic scope" value="Bacteria"/>
</dbReference>
<dbReference type="Pfam" id="PF00535">
    <property type="entry name" value="Glycos_transf_2"/>
    <property type="match status" value="1"/>
</dbReference>
<keyword evidence="3 6" id="KW-0808">Transferase</keyword>
<gene>
    <name evidence="6" type="ordered locus">PECL_155</name>
</gene>
<keyword evidence="4" id="KW-0812">Transmembrane</keyword>
<organism evidence="6 7">
    <name type="scientific">Pediococcus claussenii (strain ATCC BAA-344 / DSM 14800 / JCM 18046 / KCTC 3811 / LMG 21948 / P06)</name>
    <dbReference type="NCBI Taxonomy" id="701521"/>
    <lineage>
        <taxon>Bacteria</taxon>
        <taxon>Bacillati</taxon>
        <taxon>Bacillota</taxon>
        <taxon>Bacilli</taxon>
        <taxon>Lactobacillales</taxon>
        <taxon>Lactobacillaceae</taxon>
        <taxon>Pediococcus</taxon>
    </lineage>
</organism>
<feature type="transmembrane region" description="Helical" evidence="4">
    <location>
        <begin position="280"/>
        <end position="298"/>
    </location>
</feature>
<dbReference type="GO" id="GO:0016757">
    <property type="term" value="F:glycosyltransferase activity"/>
    <property type="evidence" value="ECO:0007669"/>
    <property type="project" value="UniProtKB-KW"/>
</dbReference>
<dbReference type="SUPFAM" id="SSF53448">
    <property type="entry name" value="Nucleotide-diphospho-sugar transferases"/>
    <property type="match status" value="1"/>
</dbReference>